<evidence type="ECO:0000313" key="1">
    <source>
        <dbReference type="Proteomes" id="UP000035680"/>
    </source>
</evidence>
<reference evidence="1" key="1">
    <citation type="submission" date="2014-07" db="EMBL/GenBank/DDBJ databases">
        <authorList>
            <person name="Martin A.A"/>
            <person name="De Silva N."/>
        </authorList>
    </citation>
    <scope>NUCLEOTIDE SEQUENCE</scope>
</reference>
<dbReference type="AlphaFoldDB" id="A0A0K0FKW7"/>
<dbReference type="Proteomes" id="UP000035680">
    <property type="component" value="Unassembled WGS sequence"/>
</dbReference>
<keyword evidence="1" id="KW-1185">Reference proteome</keyword>
<proteinExistence type="predicted"/>
<dbReference type="WBParaSite" id="SVE_0968100.1">
    <property type="protein sequence ID" value="SVE_0968100.1"/>
    <property type="gene ID" value="SVE_0968100"/>
</dbReference>
<sequence>MTRKWSIKSRTSSLIPKPLRNNTIQKIVAKSITYIVLLKKRKKSKRTESECIFDTNEAYFSQSAEDAKILSHADEMSSDNIVKDMQELKKPITLYKSVSKCQAKEERIKNIYYFVIFLHDNIVKNYQENSSSTYGTNKKVVSIKTGKNEKENLKCFFEYINEFKEYKCSEMSTKIKKSSLISLLNVSNNYPEYYIDYDKYIKRLNIQINYKENLIFLNCSMELLSQYKIDLVDTKISSEYFIDVEEIKNESSSDNQIGPLVASVDNTLYDINNNNLCLFQNEHIGCLPVSKSTTHDIISEDKIKSLSCESTEIEKKKDMHNKSVNINFDRNTEKFDNINNIETNFPPLISKTLILESVFKYIHGISSPPTKNKSQNVTLCRRLSSIKRISSDEKYSNTLSTTKSSIEDIMSQLNNSSLIYAPFSISSITSSPSFYINDNDCSYLDATRVKNSIIELREEIKKLSMLEEKLTLYYEFLLDQQSSV</sequence>
<organism evidence="1 2">
    <name type="scientific">Strongyloides venezuelensis</name>
    <name type="common">Threadworm</name>
    <dbReference type="NCBI Taxonomy" id="75913"/>
    <lineage>
        <taxon>Eukaryota</taxon>
        <taxon>Metazoa</taxon>
        <taxon>Ecdysozoa</taxon>
        <taxon>Nematoda</taxon>
        <taxon>Chromadorea</taxon>
        <taxon>Rhabditida</taxon>
        <taxon>Tylenchina</taxon>
        <taxon>Panagrolaimomorpha</taxon>
        <taxon>Strongyloidoidea</taxon>
        <taxon>Strongyloididae</taxon>
        <taxon>Strongyloides</taxon>
    </lineage>
</organism>
<name>A0A0K0FKW7_STRVS</name>
<evidence type="ECO:0000313" key="2">
    <source>
        <dbReference type="WBParaSite" id="SVE_0968100.1"/>
    </source>
</evidence>
<accession>A0A0K0FKW7</accession>
<reference evidence="2" key="2">
    <citation type="submission" date="2015-08" db="UniProtKB">
        <authorList>
            <consortium name="WormBaseParasite"/>
        </authorList>
    </citation>
    <scope>IDENTIFICATION</scope>
</reference>
<protein>
    <submittedName>
        <fullName evidence="2">GRIP domain-containing protein</fullName>
    </submittedName>
</protein>